<dbReference type="GO" id="GO:0004674">
    <property type="term" value="F:protein serine/threonine kinase activity"/>
    <property type="evidence" value="ECO:0007669"/>
    <property type="project" value="UniProtKB-KW"/>
</dbReference>
<keyword evidence="2" id="KW-0723">Serine/threonine-protein kinase</keyword>
<dbReference type="Proteomes" id="UP000011676">
    <property type="component" value="Unassembled WGS sequence"/>
</dbReference>
<sequence>MYQEYLKETKHVEGRIFLEEKWAISSDCLLRVAFFDKYMPDLAYIVGYSEKSREYILKKFDINNGTVFWEKRLLNGGYGTPVVYEETIYMLSEFDTVTGIDKNSGEEVFSIKLGSRIRTSLNVFDNLVWVGCAELVIGIDSKGHVIRRSKIDKAFIYGVILKYQDSILVTGTKYYDDINESKKVFWILNNDTLKVMLEVPLGKGSIISTDTSGAWIEGDFVYLTNNNTIFKFNLVTGKFEWDVNVNGDCDRETVVVDENRLYYTTLNGVAGCLSTDDGHVLWEQTFTEKPIVSPISIAGGTALILVDARVYCVDKYTGICLSRYPVGHTPYSMCSIKNDTVLIGGGEPPINGMLVKFQLTKNINVNTDLVDYFVLNNDLDSKYMSLTVITRESWDAVNILVDRLTTSEKSIEMYRIEPTIFSCRIPLSDRNVEGNYTLPIELIKNGVVEKMVSIVIFLNRVISLPTRHVISDFVESVRQNDYFNSGSAISEMMLKKYGKNISQEELRKIIDYVKEKSAWGDADFQTWRLILKRILTSPAKTFEEFQKLEDDN</sequence>
<dbReference type="InterPro" id="IPR002372">
    <property type="entry name" value="PQQ_rpt_dom"/>
</dbReference>
<dbReference type="SUPFAM" id="SSF50998">
    <property type="entry name" value="Quinoprotein alcohol dehydrogenase-like"/>
    <property type="match status" value="1"/>
</dbReference>
<dbReference type="AlphaFoldDB" id="A0A829BG46"/>
<feature type="domain" description="Pyrrolo-quinoline quinone repeat" evidence="1">
    <location>
        <begin position="237"/>
        <end position="319"/>
    </location>
</feature>
<evidence type="ECO:0000259" key="1">
    <source>
        <dbReference type="Pfam" id="PF13360"/>
    </source>
</evidence>
<keyword evidence="2" id="KW-0418">Kinase</keyword>
<dbReference type="EMBL" id="AHSR01000035">
    <property type="protein sequence ID" value="EMC23039.1"/>
    <property type="molecule type" value="Genomic_DNA"/>
</dbReference>
<dbReference type="PANTHER" id="PTHR34512:SF30">
    <property type="entry name" value="OUTER MEMBRANE PROTEIN ASSEMBLY FACTOR BAMB"/>
    <property type="match status" value="1"/>
</dbReference>
<dbReference type="RefSeq" id="WP_002273021.1">
    <property type="nucleotide sequence ID" value="NZ_AHSR01000035.1"/>
</dbReference>
<feature type="domain" description="Pyrrolo-quinoline quinone repeat" evidence="1">
    <location>
        <begin position="57"/>
        <end position="130"/>
    </location>
</feature>
<name>A0A829BG46_STRMG</name>
<dbReference type="Gene3D" id="2.130.10.10">
    <property type="entry name" value="YVTN repeat-like/Quinoprotein amine dehydrogenase"/>
    <property type="match status" value="2"/>
</dbReference>
<organism evidence="2 3">
    <name type="scientific">Streptococcus mutans SM6</name>
    <dbReference type="NCBI Taxonomy" id="857119"/>
    <lineage>
        <taxon>Bacteria</taxon>
        <taxon>Bacillati</taxon>
        <taxon>Bacillota</taxon>
        <taxon>Bacilli</taxon>
        <taxon>Lactobacillales</taxon>
        <taxon>Streptococcaceae</taxon>
        <taxon>Streptococcus</taxon>
    </lineage>
</organism>
<protein>
    <submittedName>
        <fullName evidence="2">Serine/threonine protein kinase-like protein</fullName>
    </submittedName>
</protein>
<dbReference type="InterPro" id="IPR015943">
    <property type="entry name" value="WD40/YVTN_repeat-like_dom_sf"/>
</dbReference>
<dbReference type="Pfam" id="PF13360">
    <property type="entry name" value="PQQ_2"/>
    <property type="match status" value="2"/>
</dbReference>
<dbReference type="InterPro" id="IPR011047">
    <property type="entry name" value="Quinoprotein_ADH-like_sf"/>
</dbReference>
<evidence type="ECO:0000313" key="2">
    <source>
        <dbReference type="EMBL" id="EMC23039.1"/>
    </source>
</evidence>
<comment type="caution">
    <text evidence="2">The sequence shown here is derived from an EMBL/GenBank/DDBJ whole genome shotgun (WGS) entry which is preliminary data.</text>
</comment>
<proteinExistence type="predicted"/>
<keyword evidence="2" id="KW-0808">Transferase</keyword>
<reference evidence="2 3" key="1">
    <citation type="journal article" date="2013" name="Mol. Biol. Evol.">
        <title>Evolutionary and population genomics of the cavity causing bacteria Streptococcus mutans.</title>
        <authorList>
            <person name="Cornejo O.E."/>
            <person name="Lefebure T."/>
            <person name="Pavinski Bitar P.D."/>
            <person name="Lang P."/>
            <person name="Richards V.P."/>
            <person name="Eilertson K."/>
            <person name="Do T."/>
            <person name="Beighton D."/>
            <person name="Zeng L."/>
            <person name="Ahn S.J."/>
            <person name="Burne R.A."/>
            <person name="Siepel A."/>
            <person name="Bustamante C.D."/>
            <person name="Stanhope M.J."/>
        </authorList>
    </citation>
    <scope>NUCLEOTIDE SEQUENCE [LARGE SCALE GENOMIC DNA]</scope>
    <source>
        <strain evidence="2 3">SM6</strain>
    </source>
</reference>
<evidence type="ECO:0000313" key="3">
    <source>
        <dbReference type="Proteomes" id="UP000011676"/>
    </source>
</evidence>
<dbReference type="PANTHER" id="PTHR34512">
    <property type="entry name" value="CELL SURFACE PROTEIN"/>
    <property type="match status" value="1"/>
</dbReference>
<accession>A0A829BG46</accession>
<gene>
    <name evidence="2" type="ORF">SMU82_07466</name>
</gene>